<accession>A0A9D5K9R9</accession>
<dbReference type="EMBL" id="WJKJ01000237">
    <property type="protein sequence ID" value="MBD3364958.1"/>
    <property type="molecule type" value="Genomic_DNA"/>
</dbReference>
<name>A0A9D5K9R9_UNCW3</name>
<proteinExistence type="predicted"/>
<protein>
    <submittedName>
        <fullName evidence="1">T9SS type A sorting domain-containing protein</fullName>
    </submittedName>
</protein>
<dbReference type="NCBIfam" id="TIGR04183">
    <property type="entry name" value="Por_Secre_tail"/>
    <property type="match status" value="1"/>
</dbReference>
<reference evidence="1" key="1">
    <citation type="submission" date="2019-11" db="EMBL/GenBank/DDBJ databases">
        <title>Microbial mats filling the niche in hypersaline microbial mats.</title>
        <authorList>
            <person name="Wong H.L."/>
            <person name="Macleod F.I."/>
            <person name="White R.A. III"/>
            <person name="Burns B.P."/>
        </authorList>
    </citation>
    <scope>NUCLEOTIDE SEQUENCE</scope>
    <source>
        <strain evidence="1">Bin_327</strain>
    </source>
</reference>
<organism evidence="1 2">
    <name type="scientific">candidate division WOR-3 bacterium</name>
    <dbReference type="NCBI Taxonomy" id="2052148"/>
    <lineage>
        <taxon>Bacteria</taxon>
        <taxon>Bacteria division WOR-3</taxon>
    </lineage>
</organism>
<sequence>MKKMALILAGGVILLSATQWQEKLLTDDPQHYYVLPSMVLDDEGYVHILYLEMFEDWEVDTVAFWLKVSSNETGRWISKEITRLSESFYWNLDLEMQIPYSIDVDSKGNTYVAYFDFVGEEETRLFFATDSGGEFIVDTLIENDNWQVFPMLEIDNQDNVKLVYIEAVMVDEEPAEINLCYGRFDGGFFYTEDIWELGVDFEGYPMDMALGLSGFPNVFYTNEDYKLSRVYRGSSGWQSEGLTKTTEGYMPSACLGPGGDLYLTYITDVEVADIFFMREEGSVWQGELVADSVDFDWYLSSSLSFNPDGIPYLVWSSADEDWYYDIHMAARCDTGWVLEQVTTTPIADELFGTGHCFTIDSAGYGHMTYMCIGDYSETAQLMYAKTTEPLEPEEVIAENHIQPNPVGLSVRNGHVHFSLPGAGRVSIDAFDACGRRVKHVLSGFYDAGEHQSPLELSGIPNGVYFIRLQTEEHSARAKFVISR</sequence>
<evidence type="ECO:0000313" key="2">
    <source>
        <dbReference type="Proteomes" id="UP000630660"/>
    </source>
</evidence>
<comment type="caution">
    <text evidence="1">The sequence shown here is derived from an EMBL/GenBank/DDBJ whole genome shotgun (WGS) entry which is preliminary data.</text>
</comment>
<dbReference type="InterPro" id="IPR026444">
    <property type="entry name" value="Secre_tail"/>
</dbReference>
<evidence type="ECO:0000313" key="1">
    <source>
        <dbReference type="EMBL" id="MBD3364958.1"/>
    </source>
</evidence>
<dbReference type="Proteomes" id="UP000630660">
    <property type="component" value="Unassembled WGS sequence"/>
</dbReference>
<gene>
    <name evidence="1" type="ORF">GF359_07060</name>
</gene>
<dbReference type="AlphaFoldDB" id="A0A9D5K9R9"/>